<dbReference type="AlphaFoldDB" id="A0A5B7DJ44"/>
<keyword evidence="2" id="KW-1185">Reference proteome</keyword>
<dbReference type="EMBL" id="VSRR010000952">
    <property type="protein sequence ID" value="MPC21207.1"/>
    <property type="molecule type" value="Genomic_DNA"/>
</dbReference>
<protein>
    <submittedName>
        <fullName evidence="1">Uncharacterized protein</fullName>
    </submittedName>
</protein>
<sequence length="62" mass="6898">MNNEGERMNSLAEAAHLRWGEASVVHHARVLVQLSEEVLLLRQGQGLLERLGHQTLGLRVSS</sequence>
<evidence type="ECO:0000313" key="1">
    <source>
        <dbReference type="EMBL" id="MPC21207.1"/>
    </source>
</evidence>
<gene>
    <name evidence="1" type="ORF">E2C01_014184</name>
</gene>
<accession>A0A5B7DJ44</accession>
<organism evidence="1 2">
    <name type="scientific">Portunus trituberculatus</name>
    <name type="common">Swimming crab</name>
    <name type="synonym">Neptunus trituberculatus</name>
    <dbReference type="NCBI Taxonomy" id="210409"/>
    <lineage>
        <taxon>Eukaryota</taxon>
        <taxon>Metazoa</taxon>
        <taxon>Ecdysozoa</taxon>
        <taxon>Arthropoda</taxon>
        <taxon>Crustacea</taxon>
        <taxon>Multicrustacea</taxon>
        <taxon>Malacostraca</taxon>
        <taxon>Eumalacostraca</taxon>
        <taxon>Eucarida</taxon>
        <taxon>Decapoda</taxon>
        <taxon>Pleocyemata</taxon>
        <taxon>Brachyura</taxon>
        <taxon>Eubrachyura</taxon>
        <taxon>Portunoidea</taxon>
        <taxon>Portunidae</taxon>
        <taxon>Portuninae</taxon>
        <taxon>Portunus</taxon>
    </lineage>
</organism>
<evidence type="ECO:0000313" key="2">
    <source>
        <dbReference type="Proteomes" id="UP000324222"/>
    </source>
</evidence>
<reference evidence="1 2" key="1">
    <citation type="submission" date="2019-05" db="EMBL/GenBank/DDBJ databases">
        <title>Another draft genome of Portunus trituberculatus and its Hox gene families provides insights of decapod evolution.</title>
        <authorList>
            <person name="Jeong J.-H."/>
            <person name="Song I."/>
            <person name="Kim S."/>
            <person name="Choi T."/>
            <person name="Kim D."/>
            <person name="Ryu S."/>
            <person name="Kim W."/>
        </authorList>
    </citation>
    <scope>NUCLEOTIDE SEQUENCE [LARGE SCALE GENOMIC DNA]</scope>
    <source>
        <tissue evidence="1">Muscle</tissue>
    </source>
</reference>
<proteinExistence type="predicted"/>
<comment type="caution">
    <text evidence="1">The sequence shown here is derived from an EMBL/GenBank/DDBJ whole genome shotgun (WGS) entry which is preliminary data.</text>
</comment>
<dbReference type="Proteomes" id="UP000324222">
    <property type="component" value="Unassembled WGS sequence"/>
</dbReference>
<name>A0A5B7DJ44_PORTR</name>